<keyword evidence="3" id="KW-1185">Reference proteome</keyword>
<dbReference type="Proteomes" id="UP001595989">
    <property type="component" value="Unassembled WGS sequence"/>
</dbReference>
<accession>A0ABV9DM11</accession>
<gene>
    <name evidence="2" type="ORF">ACFO3D_14435</name>
</gene>
<dbReference type="RefSeq" id="WP_390297446.1">
    <property type="nucleotide sequence ID" value="NZ_JBHSFU010000008.1"/>
</dbReference>
<evidence type="ECO:0000313" key="2">
    <source>
        <dbReference type="EMBL" id="MFC4559392.1"/>
    </source>
</evidence>
<evidence type="ECO:0000256" key="1">
    <source>
        <dbReference type="SAM" id="Phobius"/>
    </source>
</evidence>
<proteinExistence type="predicted"/>
<feature type="transmembrane region" description="Helical" evidence="1">
    <location>
        <begin position="51"/>
        <end position="71"/>
    </location>
</feature>
<keyword evidence="1" id="KW-0812">Transmembrane</keyword>
<dbReference type="EMBL" id="JBHSFU010000008">
    <property type="protein sequence ID" value="MFC4559392.1"/>
    <property type="molecule type" value="Genomic_DNA"/>
</dbReference>
<sequence>MSKLSKLVNEFFYAWGDNDPKKEVLRNGKSITLERLHGYDDFKHFRPRRQMAGGVIILGGLGLIGVGVKGVKGIKAKYDKRKTDKENL</sequence>
<name>A0ABV9DM11_9BACI</name>
<organism evidence="2 3">
    <name type="scientific">Virgibacillus kekensis</name>
    <dbReference type="NCBI Taxonomy" id="202261"/>
    <lineage>
        <taxon>Bacteria</taxon>
        <taxon>Bacillati</taxon>
        <taxon>Bacillota</taxon>
        <taxon>Bacilli</taxon>
        <taxon>Bacillales</taxon>
        <taxon>Bacillaceae</taxon>
        <taxon>Virgibacillus</taxon>
    </lineage>
</organism>
<comment type="caution">
    <text evidence="2">The sequence shown here is derived from an EMBL/GenBank/DDBJ whole genome shotgun (WGS) entry which is preliminary data.</text>
</comment>
<keyword evidence="1" id="KW-1133">Transmembrane helix</keyword>
<protein>
    <submittedName>
        <fullName evidence="2">Uncharacterized protein</fullName>
    </submittedName>
</protein>
<reference evidence="3" key="1">
    <citation type="journal article" date="2019" name="Int. J. Syst. Evol. Microbiol.">
        <title>The Global Catalogue of Microorganisms (GCM) 10K type strain sequencing project: providing services to taxonomists for standard genome sequencing and annotation.</title>
        <authorList>
            <consortium name="The Broad Institute Genomics Platform"/>
            <consortium name="The Broad Institute Genome Sequencing Center for Infectious Disease"/>
            <person name="Wu L."/>
            <person name="Ma J."/>
        </authorList>
    </citation>
    <scope>NUCLEOTIDE SEQUENCE [LARGE SCALE GENOMIC DNA]</scope>
    <source>
        <strain evidence="3">CGMCC 4.7426</strain>
    </source>
</reference>
<keyword evidence="1" id="KW-0472">Membrane</keyword>
<evidence type="ECO:0000313" key="3">
    <source>
        <dbReference type="Proteomes" id="UP001595989"/>
    </source>
</evidence>